<dbReference type="EMBL" id="GBHO01001574">
    <property type="protein sequence ID" value="JAG42030.1"/>
    <property type="molecule type" value="Transcribed_RNA"/>
</dbReference>
<evidence type="ECO:0000313" key="1">
    <source>
        <dbReference type="EMBL" id="JAG25212.1"/>
    </source>
</evidence>
<reference evidence="1" key="2">
    <citation type="submission" date="2014-07" db="EMBL/GenBank/DDBJ databases">
        <authorList>
            <person name="Hull J."/>
        </authorList>
    </citation>
    <scope>NUCLEOTIDE SEQUENCE</scope>
</reference>
<dbReference type="AlphaFoldDB" id="A0A0A9XWP1"/>
<evidence type="ECO:0000313" key="2">
    <source>
        <dbReference type="EMBL" id="JAG42030.1"/>
    </source>
</evidence>
<sequence length="318" mass="36129">MEATMFKLCRAEQRINSMIGKISNFIGELEQFRAELRCASDLKNEPKQDKAKLRDVQTLQLMNEVDDINNNRITSAIKGLSNGAPSGGSVACHVSQVDTHPKLPLEQDVVKYSHGEYDNEVDRMKQSFQLVFLEERDIPDTSSHNIVDMGGDSIEEVDDEISDWETCSEASDSNTMYSCIEDDLESCIADDYEYMSNHFLGIYKRFGERENDPGSLDSYEYTCQFLENGLLQDYGGFIVNVTRTLSHLRNFSPQIIFCYTRFGKALYGLLCNDIKWNWIATCQESFIQMKRSISQGVVLYRVNAVGVYRPPSLILASS</sequence>
<organism evidence="1">
    <name type="scientific">Lygus hesperus</name>
    <name type="common">Western plant bug</name>
    <dbReference type="NCBI Taxonomy" id="30085"/>
    <lineage>
        <taxon>Eukaryota</taxon>
        <taxon>Metazoa</taxon>
        <taxon>Ecdysozoa</taxon>
        <taxon>Arthropoda</taxon>
        <taxon>Hexapoda</taxon>
        <taxon>Insecta</taxon>
        <taxon>Pterygota</taxon>
        <taxon>Neoptera</taxon>
        <taxon>Paraneoptera</taxon>
        <taxon>Hemiptera</taxon>
        <taxon>Heteroptera</taxon>
        <taxon>Panheteroptera</taxon>
        <taxon>Cimicomorpha</taxon>
        <taxon>Miridae</taxon>
        <taxon>Mirini</taxon>
        <taxon>Lygus</taxon>
    </lineage>
</organism>
<gene>
    <name evidence="2" type="ORF">CM83_78081</name>
    <name evidence="1" type="ORF">CM83_78084</name>
</gene>
<accession>A0A0A9XWP1</accession>
<name>A0A0A9XWP1_LYGHE</name>
<reference evidence="1" key="1">
    <citation type="journal article" date="2014" name="PLoS ONE">
        <title>Transcriptome-Based Identification of ABC Transporters in the Western Tarnished Plant Bug Lygus hesperus.</title>
        <authorList>
            <person name="Hull J.J."/>
            <person name="Chaney K."/>
            <person name="Geib S.M."/>
            <person name="Fabrick J.A."/>
            <person name="Brent C.S."/>
            <person name="Walsh D."/>
            <person name="Lavine L.C."/>
        </authorList>
    </citation>
    <scope>NUCLEOTIDE SEQUENCE</scope>
</reference>
<dbReference type="EMBL" id="GBHO01018392">
    <property type="protein sequence ID" value="JAG25212.1"/>
    <property type="molecule type" value="Transcribed_RNA"/>
</dbReference>
<proteinExistence type="predicted"/>
<protein>
    <submittedName>
        <fullName evidence="1">Protein ORF A</fullName>
    </submittedName>
</protein>